<dbReference type="InterPro" id="IPR010982">
    <property type="entry name" value="Lambda_DNA-bd_dom_sf"/>
</dbReference>
<dbReference type="RefSeq" id="WP_062499178.1">
    <property type="nucleotide sequence ID" value="NZ_MXAN01000036.1"/>
</dbReference>
<dbReference type="InterPro" id="IPR001387">
    <property type="entry name" value="Cro/C1-type_HTH"/>
</dbReference>
<organism evidence="2 4">
    <name type="scientific">Moraxella lacunata</name>
    <dbReference type="NCBI Taxonomy" id="477"/>
    <lineage>
        <taxon>Bacteria</taxon>
        <taxon>Pseudomonadati</taxon>
        <taxon>Pseudomonadota</taxon>
        <taxon>Gammaproteobacteria</taxon>
        <taxon>Moraxellales</taxon>
        <taxon>Moraxellaceae</taxon>
        <taxon>Moraxella</taxon>
    </lineage>
</organism>
<dbReference type="GO" id="GO:0003677">
    <property type="term" value="F:DNA binding"/>
    <property type="evidence" value="ECO:0007669"/>
    <property type="project" value="InterPro"/>
</dbReference>
<gene>
    <name evidence="2" type="ORF">B5J94_05720</name>
    <name evidence="3" type="ORF">NCTC7911_02973</name>
</gene>
<evidence type="ECO:0000313" key="5">
    <source>
        <dbReference type="Proteomes" id="UP000254107"/>
    </source>
</evidence>
<protein>
    <recommendedName>
        <fullName evidence="1">HTH cro/C1-type domain-containing protein</fullName>
    </recommendedName>
</protein>
<evidence type="ECO:0000313" key="2">
    <source>
        <dbReference type="EMBL" id="OPH37407.1"/>
    </source>
</evidence>
<reference evidence="4" key="1">
    <citation type="submission" date="2017-03" db="EMBL/GenBank/DDBJ databases">
        <title>Draft genome sequence of Moraxella equi CCUG 4950T type strain.</title>
        <authorList>
            <person name="Salva-Serra F."/>
            <person name="Engstrom-Jakobsson H."/>
            <person name="Thorell K."/>
            <person name="Jaen-Luchoro D."/>
            <person name="Gonzales-Siles L."/>
            <person name="Karlsson R."/>
            <person name="Yazdan S."/>
            <person name="Boulund F."/>
            <person name="Johnning A."/>
            <person name="Engstrand L."/>
            <person name="Kristiansson E."/>
            <person name="Moore E."/>
        </authorList>
    </citation>
    <scope>NUCLEOTIDE SEQUENCE [LARGE SCALE GENOMIC DNA]</scope>
    <source>
        <strain evidence="4">CCUG 4441</strain>
    </source>
</reference>
<dbReference type="InterPro" id="IPR013783">
    <property type="entry name" value="Ig-like_fold"/>
</dbReference>
<feature type="domain" description="HTH cro/C1-type" evidence="1">
    <location>
        <begin position="19"/>
        <end position="73"/>
    </location>
</feature>
<evidence type="ECO:0000313" key="3">
    <source>
        <dbReference type="EMBL" id="STZ01540.1"/>
    </source>
</evidence>
<dbReference type="EMBL" id="UGQC01000001">
    <property type="protein sequence ID" value="STZ01540.1"/>
    <property type="molecule type" value="Genomic_DNA"/>
</dbReference>
<dbReference type="AlphaFoldDB" id="A0A1V4GXT8"/>
<dbReference type="Pfam" id="PF01381">
    <property type="entry name" value="HTH_3"/>
    <property type="match status" value="1"/>
</dbReference>
<evidence type="ECO:0000259" key="1">
    <source>
        <dbReference type="PROSITE" id="PS50943"/>
    </source>
</evidence>
<proteinExistence type="predicted"/>
<name>A0A1V4GXT8_MORLA</name>
<sequence length="229" mass="26198">MKNYCYDQELEKNSFKAYIYQYCHLHKIGIRDLAKKAGIARSTLYDLFDSDTSPKVYHFILLAKVMNVHPSFLLQLKWKEFAMNEQQFFGQEEMINSFGDGSGFVDETVPDGTIIPAGSDFIKTWTIQNIGNCIWQGRYLQCMDNLGVPKHPLSEDNHFNALIPKQDKIPIPDTEPGQSVMLSMEFAAPKIAGRYISYWKMMDEGGFLCFEEGVGLSVHIQVKTFNLAR</sequence>
<dbReference type="GeneID" id="302271451"/>
<dbReference type="EMBL" id="MXAN01000036">
    <property type="protein sequence ID" value="OPH37407.1"/>
    <property type="molecule type" value="Genomic_DNA"/>
</dbReference>
<dbReference type="Proteomes" id="UP000254107">
    <property type="component" value="Unassembled WGS sequence"/>
</dbReference>
<dbReference type="Pfam" id="PF16158">
    <property type="entry name" value="N_BRCA1_IG"/>
    <property type="match status" value="1"/>
</dbReference>
<dbReference type="Gene3D" id="2.60.40.10">
    <property type="entry name" value="Immunoglobulins"/>
    <property type="match status" value="1"/>
</dbReference>
<dbReference type="CDD" id="cd00093">
    <property type="entry name" value="HTH_XRE"/>
    <property type="match status" value="1"/>
</dbReference>
<dbReference type="PANTHER" id="PTHR20930">
    <property type="entry name" value="OVARIAN CARCINOMA ANTIGEN CA125-RELATED"/>
    <property type="match status" value="1"/>
</dbReference>
<dbReference type="InterPro" id="IPR032350">
    <property type="entry name" value="Nbr1_FW"/>
</dbReference>
<dbReference type="Gene3D" id="1.10.10.60">
    <property type="entry name" value="Homeodomain-like"/>
    <property type="match status" value="1"/>
</dbReference>
<dbReference type="SUPFAM" id="SSF47413">
    <property type="entry name" value="lambda repressor-like DNA-binding domains"/>
    <property type="match status" value="1"/>
</dbReference>
<accession>A0A1V4GXT8</accession>
<reference evidence="3 5" key="3">
    <citation type="submission" date="2018-06" db="EMBL/GenBank/DDBJ databases">
        <authorList>
            <consortium name="Pathogen Informatics"/>
            <person name="Doyle S."/>
        </authorList>
    </citation>
    <scope>NUCLEOTIDE SEQUENCE [LARGE SCALE GENOMIC DNA]</scope>
    <source>
        <strain evidence="3 5">NCTC7911</strain>
    </source>
</reference>
<dbReference type="Proteomes" id="UP000191025">
    <property type="component" value="Unassembled WGS sequence"/>
</dbReference>
<dbReference type="PANTHER" id="PTHR20930:SF0">
    <property type="entry name" value="PROTEIN ILRUN"/>
    <property type="match status" value="1"/>
</dbReference>
<reference evidence="2" key="2">
    <citation type="submission" date="2017-03" db="EMBL/GenBank/DDBJ databases">
        <authorList>
            <person name="Afonso C.L."/>
            <person name="Miller P.J."/>
            <person name="Scott M.A."/>
            <person name="Spackman E."/>
            <person name="Goraichik I."/>
            <person name="Dimitrov K.M."/>
            <person name="Suarez D.L."/>
            <person name="Swayne D.E."/>
        </authorList>
    </citation>
    <scope>NUCLEOTIDE SEQUENCE</scope>
    <source>
        <strain evidence="2">CCUG 4441</strain>
    </source>
</reference>
<dbReference type="SMART" id="SM00530">
    <property type="entry name" value="HTH_XRE"/>
    <property type="match status" value="1"/>
</dbReference>
<dbReference type="PROSITE" id="PS50943">
    <property type="entry name" value="HTH_CROC1"/>
    <property type="match status" value="1"/>
</dbReference>
<dbReference type="CDD" id="cd14947">
    <property type="entry name" value="NBR1_like"/>
    <property type="match status" value="1"/>
</dbReference>
<evidence type="ECO:0000313" key="4">
    <source>
        <dbReference type="Proteomes" id="UP000191025"/>
    </source>
</evidence>
<keyword evidence="5" id="KW-1185">Reference proteome</keyword>